<keyword evidence="4" id="KW-1185">Reference proteome</keyword>
<evidence type="ECO:0000256" key="1">
    <source>
        <dbReference type="ARBA" id="ARBA00005254"/>
    </source>
</evidence>
<dbReference type="SUPFAM" id="SSF54637">
    <property type="entry name" value="Thioesterase/thiol ester dehydrase-isomerase"/>
    <property type="match status" value="1"/>
</dbReference>
<gene>
    <name evidence="3" type="ORF">NP064_05065</name>
</gene>
<dbReference type="InterPro" id="IPR002539">
    <property type="entry name" value="MaoC-like_dom"/>
</dbReference>
<evidence type="ECO:0000259" key="2">
    <source>
        <dbReference type="Pfam" id="PF01575"/>
    </source>
</evidence>
<sequence length="150" mass="15622">MRAFASPAALLDAAGADLGAGEWLPVEQDRVDAFAAATDDEQWIHVDPERAAAGPFGAPIAHGYLTLSLLPALTSSLLVVEGVTMAVNYGLDRVRFLQPVRVGSRVRATGTVADARRVDLGVRLTLHVAVEIDGAEKPALVADAISVLAG</sequence>
<dbReference type="PANTHER" id="PTHR42993:SF1">
    <property type="entry name" value="MAOC-LIKE DEHYDRATASE DOMAIN-CONTAINING PROTEIN"/>
    <property type="match status" value="1"/>
</dbReference>
<accession>A0ABY5L480</accession>
<dbReference type="EMBL" id="CP101988">
    <property type="protein sequence ID" value="UUI76270.1"/>
    <property type="molecule type" value="Genomic_DNA"/>
</dbReference>
<dbReference type="InterPro" id="IPR039375">
    <property type="entry name" value="NodN-like"/>
</dbReference>
<dbReference type="CDD" id="cd03450">
    <property type="entry name" value="NodN"/>
    <property type="match status" value="1"/>
</dbReference>
<dbReference type="PANTHER" id="PTHR42993">
    <property type="entry name" value="MAOC-LIKE DEHYDRATASE DOMAIN-CONTAINING PROTEIN"/>
    <property type="match status" value="1"/>
</dbReference>
<dbReference type="RefSeq" id="WP_227570514.1">
    <property type="nucleotide sequence ID" value="NZ_CP101988.1"/>
</dbReference>
<dbReference type="Proteomes" id="UP001316189">
    <property type="component" value="Chromosome"/>
</dbReference>
<dbReference type="InterPro" id="IPR029069">
    <property type="entry name" value="HotDog_dom_sf"/>
</dbReference>
<evidence type="ECO:0000313" key="3">
    <source>
        <dbReference type="EMBL" id="UUI76270.1"/>
    </source>
</evidence>
<dbReference type="Pfam" id="PF01575">
    <property type="entry name" value="MaoC_dehydratas"/>
    <property type="match status" value="1"/>
</dbReference>
<evidence type="ECO:0000313" key="4">
    <source>
        <dbReference type="Proteomes" id="UP001316189"/>
    </source>
</evidence>
<comment type="similarity">
    <text evidence="1">Belongs to the enoyl-CoA hydratase/isomerase family.</text>
</comment>
<organism evidence="3 4">
    <name type="scientific">Cellulomonas chengniuliangii</name>
    <dbReference type="NCBI Taxonomy" id="2968084"/>
    <lineage>
        <taxon>Bacteria</taxon>
        <taxon>Bacillati</taxon>
        <taxon>Actinomycetota</taxon>
        <taxon>Actinomycetes</taxon>
        <taxon>Micrococcales</taxon>
        <taxon>Cellulomonadaceae</taxon>
        <taxon>Cellulomonas</taxon>
    </lineage>
</organism>
<dbReference type="Gene3D" id="3.10.129.10">
    <property type="entry name" value="Hotdog Thioesterase"/>
    <property type="match status" value="1"/>
</dbReference>
<protein>
    <submittedName>
        <fullName evidence="3">MaoC family dehydratase</fullName>
    </submittedName>
</protein>
<reference evidence="3 4" key="1">
    <citation type="submission" date="2022-07" db="EMBL/GenBank/DDBJ databases">
        <title>Novel species in genus cellulomonas.</title>
        <authorList>
            <person name="Ye L."/>
        </authorList>
    </citation>
    <scope>NUCLEOTIDE SEQUENCE [LARGE SCALE GENOMIC DNA]</scope>
    <source>
        <strain evidence="4">zg-Y338</strain>
    </source>
</reference>
<proteinExistence type="inferred from homology"/>
<feature type="domain" description="MaoC-like" evidence="2">
    <location>
        <begin position="14"/>
        <end position="119"/>
    </location>
</feature>
<name>A0ABY5L480_9CELL</name>